<dbReference type="Proteomes" id="UP000682811">
    <property type="component" value="Unassembled WGS sequence"/>
</dbReference>
<dbReference type="EMBL" id="BORT01000028">
    <property type="protein sequence ID" value="GIO50073.1"/>
    <property type="molecule type" value="Genomic_DNA"/>
</dbReference>
<name>A0A919YIN6_9BACL</name>
<organism evidence="1 2">
    <name type="scientific">Paenibacillus azoreducens</name>
    <dbReference type="NCBI Taxonomy" id="116718"/>
    <lineage>
        <taxon>Bacteria</taxon>
        <taxon>Bacillati</taxon>
        <taxon>Bacillota</taxon>
        <taxon>Bacilli</taxon>
        <taxon>Bacillales</taxon>
        <taxon>Paenibacillaceae</taxon>
        <taxon>Paenibacillus</taxon>
    </lineage>
</organism>
<accession>A0A919YIN6</accession>
<gene>
    <name evidence="1" type="ORF">J34TS1_48380</name>
</gene>
<evidence type="ECO:0000313" key="1">
    <source>
        <dbReference type="EMBL" id="GIO50073.1"/>
    </source>
</evidence>
<evidence type="ECO:0000313" key="2">
    <source>
        <dbReference type="Proteomes" id="UP000682811"/>
    </source>
</evidence>
<keyword evidence="2" id="KW-1185">Reference proteome</keyword>
<protein>
    <submittedName>
        <fullName evidence="1">Uncharacterized protein</fullName>
    </submittedName>
</protein>
<sequence length="41" mass="4652">MDITFNFFPSNKGFFALTHPVETNIPIQDVTVSVKPMLLKN</sequence>
<reference evidence="1 2" key="1">
    <citation type="submission" date="2021-03" db="EMBL/GenBank/DDBJ databases">
        <title>Antimicrobial resistance genes in bacteria isolated from Japanese honey, and their potential for conferring macrolide and lincosamide resistance in the American foulbrood pathogen Paenibacillus larvae.</title>
        <authorList>
            <person name="Okamoto M."/>
            <person name="Kumagai M."/>
            <person name="Kanamori H."/>
            <person name="Takamatsu D."/>
        </authorList>
    </citation>
    <scope>NUCLEOTIDE SEQUENCE [LARGE SCALE GENOMIC DNA]</scope>
    <source>
        <strain evidence="1 2">J34TS1</strain>
    </source>
</reference>
<proteinExistence type="predicted"/>
<comment type="caution">
    <text evidence="1">The sequence shown here is derived from an EMBL/GenBank/DDBJ whole genome shotgun (WGS) entry which is preliminary data.</text>
</comment>
<dbReference type="AlphaFoldDB" id="A0A919YIN6"/>